<gene>
    <name evidence="1" type="ORF">QG37_05309</name>
</gene>
<reference evidence="2" key="1">
    <citation type="journal article" date="2015" name="BMC Genomics">
        <title>Draft genome of a commonly misdiagnosed multidrug resistant pathogen Candida auris.</title>
        <authorList>
            <person name="Chatterjee S."/>
            <person name="Alampalli S.V."/>
            <person name="Nageshan R.K."/>
            <person name="Chettiar S.T."/>
            <person name="Joshi S."/>
            <person name="Tatu U.S."/>
        </authorList>
    </citation>
    <scope>NUCLEOTIDE SEQUENCE [LARGE SCALE GENOMIC DNA]</scope>
    <source>
        <strain evidence="2">6684</strain>
    </source>
</reference>
<proteinExistence type="predicted"/>
<evidence type="ECO:0000313" key="2">
    <source>
        <dbReference type="Proteomes" id="UP000037122"/>
    </source>
</evidence>
<dbReference type="Proteomes" id="UP000037122">
    <property type="component" value="Unassembled WGS sequence"/>
</dbReference>
<sequence>MTEAGEIFQLRIEEEIGESVGGASFIVNEGRFL</sequence>
<name>A0A0L0NV54_CANAR</name>
<dbReference type="EMBL" id="LGST01000038">
    <property type="protein sequence ID" value="KND97894.1"/>
    <property type="molecule type" value="Genomic_DNA"/>
</dbReference>
<dbReference type="AlphaFoldDB" id="A0A0L0NV54"/>
<accession>A0A0L0NV54</accession>
<comment type="caution">
    <text evidence="1">The sequence shown here is derived from an EMBL/GenBank/DDBJ whole genome shotgun (WGS) entry which is preliminary data.</text>
</comment>
<protein>
    <submittedName>
        <fullName evidence="1">Uncharacterized protein</fullName>
    </submittedName>
</protein>
<evidence type="ECO:0000313" key="1">
    <source>
        <dbReference type="EMBL" id="KND97894.1"/>
    </source>
</evidence>
<dbReference type="VEuPathDB" id="FungiDB:QG37_05309"/>
<organism evidence="1 2">
    <name type="scientific">Candidozyma auris</name>
    <name type="common">Yeast</name>
    <name type="synonym">Candida auris</name>
    <dbReference type="NCBI Taxonomy" id="498019"/>
    <lineage>
        <taxon>Eukaryota</taxon>
        <taxon>Fungi</taxon>
        <taxon>Dikarya</taxon>
        <taxon>Ascomycota</taxon>
        <taxon>Saccharomycotina</taxon>
        <taxon>Pichiomycetes</taxon>
        <taxon>Metschnikowiaceae</taxon>
        <taxon>Candidozyma</taxon>
    </lineage>
</organism>